<keyword evidence="2" id="KW-1185">Reference proteome</keyword>
<dbReference type="GO" id="GO:0005524">
    <property type="term" value="F:ATP binding"/>
    <property type="evidence" value="ECO:0007669"/>
    <property type="project" value="InterPro"/>
</dbReference>
<gene>
    <name evidence="1" type="ORF">Pan189_15350</name>
</gene>
<evidence type="ECO:0000313" key="2">
    <source>
        <dbReference type="Proteomes" id="UP000317318"/>
    </source>
</evidence>
<dbReference type="PANTHER" id="PTHR42280">
    <property type="entry name" value="CITG FAMILY PROTEIN"/>
    <property type="match status" value="1"/>
</dbReference>
<protein>
    <submittedName>
        <fullName evidence="1">ATP:dephospho-CoA triphosphoribosyl transferase</fullName>
    </submittedName>
</protein>
<dbReference type="EMBL" id="CP036268">
    <property type="protein sequence ID" value="QDT37163.1"/>
    <property type="molecule type" value="Genomic_DNA"/>
</dbReference>
<dbReference type="OrthoDB" id="8525901at2"/>
<dbReference type="Pfam" id="PF01874">
    <property type="entry name" value="CitG"/>
    <property type="match status" value="1"/>
</dbReference>
<keyword evidence="1" id="KW-0808">Transferase</keyword>
<dbReference type="GO" id="GO:0046917">
    <property type="term" value="F:triphosphoribosyl-dephospho-CoA synthase activity"/>
    <property type="evidence" value="ECO:0007669"/>
    <property type="project" value="InterPro"/>
</dbReference>
<dbReference type="Proteomes" id="UP000317318">
    <property type="component" value="Chromosome"/>
</dbReference>
<reference evidence="1 2" key="1">
    <citation type="submission" date="2019-02" db="EMBL/GenBank/DDBJ databases">
        <title>Deep-cultivation of Planctomycetes and their phenomic and genomic characterization uncovers novel biology.</title>
        <authorList>
            <person name="Wiegand S."/>
            <person name="Jogler M."/>
            <person name="Boedeker C."/>
            <person name="Pinto D."/>
            <person name="Vollmers J."/>
            <person name="Rivas-Marin E."/>
            <person name="Kohn T."/>
            <person name="Peeters S.H."/>
            <person name="Heuer A."/>
            <person name="Rast P."/>
            <person name="Oberbeckmann S."/>
            <person name="Bunk B."/>
            <person name="Jeske O."/>
            <person name="Meyerdierks A."/>
            <person name="Storesund J.E."/>
            <person name="Kallscheuer N."/>
            <person name="Luecker S."/>
            <person name="Lage O.M."/>
            <person name="Pohl T."/>
            <person name="Merkel B.J."/>
            <person name="Hornburger P."/>
            <person name="Mueller R.-W."/>
            <person name="Bruemmer F."/>
            <person name="Labrenz M."/>
            <person name="Spormann A.M."/>
            <person name="Op den Camp H."/>
            <person name="Overmann J."/>
            <person name="Amann R."/>
            <person name="Jetten M.S.M."/>
            <person name="Mascher T."/>
            <person name="Medema M.H."/>
            <person name="Devos D.P."/>
            <person name="Kaster A.-K."/>
            <person name="Ovreas L."/>
            <person name="Rohde M."/>
            <person name="Galperin M.Y."/>
            <person name="Jogler C."/>
        </authorList>
    </citation>
    <scope>NUCLEOTIDE SEQUENCE [LARGE SCALE GENOMIC DNA]</scope>
    <source>
        <strain evidence="1 2">Pan189</strain>
    </source>
</reference>
<dbReference type="Gene3D" id="1.10.4200.10">
    <property type="entry name" value="Triphosphoribosyl-dephospho-CoA protein"/>
    <property type="match status" value="1"/>
</dbReference>
<dbReference type="InterPro" id="IPR002736">
    <property type="entry name" value="CitG"/>
</dbReference>
<dbReference type="AlphaFoldDB" id="A0A517R001"/>
<evidence type="ECO:0000313" key="1">
    <source>
        <dbReference type="EMBL" id="QDT37163.1"/>
    </source>
</evidence>
<name>A0A517R001_9PLAN</name>
<dbReference type="RefSeq" id="WP_145363303.1">
    <property type="nucleotide sequence ID" value="NZ_CP036268.1"/>
</dbReference>
<accession>A0A517R001</accession>
<dbReference type="KEGG" id="svp:Pan189_15350"/>
<organism evidence="1 2">
    <name type="scientific">Stratiformator vulcanicus</name>
    <dbReference type="NCBI Taxonomy" id="2527980"/>
    <lineage>
        <taxon>Bacteria</taxon>
        <taxon>Pseudomonadati</taxon>
        <taxon>Planctomycetota</taxon>
        <taxon>Planctomycetia</taxon>
        <taxon>Planctomycetales</taxon>
        <taxon>Planctomycetaceae</taxon>
        <taxon>Stratiformator</taxon>
    </lineage>
</organism>
<dbReference type="PANTHER" id="PTHR42280:SF1">
    <property type="entry name" value="CITG FAMILY PROTEIN"/>
    <property type="match status" value="1"/>
</dbReference>
<sequence>MEEQNSIADFVRVACLAECTAAKPGNVHPQASFDDLTYADFARSSEAIAPILADRALGIGRAVYDAVIASRAITASNAHLGTILLLAPLCRVESDVAMRRSLSKLLTETTVEDAELVYRAIRRASAGGLGQSDQQDVDQKPTVSLTEAMRLAADRDSIALQYTTDFALVFNWADRLGELSVQFSSDWERVVIRLYLELLAAVPDTLIARKRGKSIAEDVSRRASNLVRQEEVDHDALARFDRYLRSDGNGLNPGTTADLIAAILFVALRSGSIKRPEFNKETT</sequence>
<proteinExistence type="predicted"/>